<evidence type="ECO:0000313" key="2">
    <source>
        <dbReference type="EMBL" id="VFR02323.1"/>
    </source>
</evidence>
<accession>A0A484NMV5</accession>
<name>A0A484NMV5_9ASTE</name>
<sequence>MKPEVDTFGNQVKSNYGARNEKDDKNVDLGGFKDDRPTFLLLTPSQKGIISKDMGNPSVEESEAVHPGNSVYM</sequence>
<organism evidence="2 3">
    <name type="scientific">Cuscuta campestris</name>
    <dbReference type="NCBI Taxonomy" id="132261"/>
    <lineage>
        <taxon>Eukaryota</taxon>
        <taxon>Viridiplantae</taxon>
        <taxon>Streptophyta</taxon>
        <taxon>Embryophyta</taxon>
        <taxon>Tracheophyta</taxon>
        <taxon>Spermatophyta</taxon>
        <taxon>Magnoliopsida</taxon>
        <taxon>eudicotyledons</taxon>
        <taxon>Gunneridae</taxon>
        <taxon>Pentapetalae</taxon>
        <taxon>asterids</taxon>
        <taxon>lamiids</taxon>
        <taxon>Solanales</taxon>
        <taxon>Convolvulaceae</taxon>
        <taxon>Cuscuteae</taxon>
        <taxon>Cuscuta</taxon>
        <taxon>Cuscuta subgen. Grammica</taxon>
        <taxon>Cuscuta sect. Cleistogrammica</taxon>
    </lineage>
</organism>
<feature type="compositionally biased region" description="Basic and acidic residues" evidence="1">
    <location>
        <begin position="19"/>
        <end position="36"/>
    </location>
</feature>
<dbReference type="AlphaFoldDB" id="A0A484NMV5"/>
<feature type="region of interest" description="Disordered" evidence="1">
    <location>
        <begin position="1"/>
        <end position="36"/>
    </location>
</feature>
<dbReference type="EMBL" id="OOIL02006805">
    <property type="protein sequence ID" value="VFR02323.1"/>
    <property type="molecule type" value="Genomic_DNA"/>
</dbReference>
<evidence type="ECO:0000313" key="3">
    <source>
        <dbReference type="Proteomes" id="UP000595140"/>
    </source>
</evidence>
<dbReference type="Proteomes" id="UP000595140">
    <property type="component" value="Unassembled WGS sequence"/>
</dbReference>
<feature type="region of interest" description="Disordered" evidence="1">
    <location>
        <begin position="51"/>
        <end position="73"/>
    </location>
</feature>
<reference evidence="2 3" key="1">
    <citation type="submission" date="2018-04" db="EMBL/GenBank/DDBJ databases">
        <authorList>
            <person name="Vogel A."/>
        </authorList>
    </citation>
    <scope>NUCLEOTIDE SEQUENCE [LARGE SCALE GENOMIC DNA]</scope>
</reference>
<gene>
    <name evidence="2" type="ORF">CCAM_LOCUS44098</name>
</gene>
<proteinExistence type="predicted"/>
<protein>
    <submittedName>
        <fullName evidence="2">Uncharacterized protein</fullName>
    </submittedName>
</protein>
<evidence type="ECO:0000256" key="1">
    <source>
        <dbReference type="SAM" id="MobiDB-lite"/>
    </source>
</evidence>
<keyword evidence="3" id="KW-1185">Reference proteome</keyword>